<keyword evidence="6" id="KW-1185">Reference proteome</keyword>
<evidence type="ECO:0000256" key="2">
    <source>
        <dbReference type="ARBA" id="ARBA00023125"/>
    </source>
</evidence>
<dbReference type="InterPro" id="IPR036388">
    <property type="entry name" value="WH-like_DNA-bd_sf"/>
</dbReference>
<keyword evidence="3" id="KW-0804">Transcription</keyword>
<reference evidence="5 6" key="2">
    <citation type="submission" date="2015-01" db="EMBL/GenBank/DDBJ databases">
        <authorList>
            <consortium name="NBRP consortium"/>
            <person name="Sawabe T."/>
            <person name="Meirelles P."/>
            <person name="Feng G."/>
            <person name="Sayaka M."/>
            <person name="Hattori M."/>
            <person name="Ohkuma M."/>
        </authorList>
    </citation>
    <scope>NUCLEOTIDE SEQUENCE [LARGE SCALE GENOMIC DNA]</scope>
    <source>
        <strain evidence="6">JCM 19231</strain>
    </source>
</reference>
<dbReference type="InterPro" id="IPR016032">
    <property type="entry name" value="Sig_transdc_resp-reg_C-effctor"/>
</dbReference>
<dbReference type="CDD" id="cd06170">
    <property type="entry name" value="LuxR_C_like"/>
    <property type="match status" value="1"/>
</dbReference>
<organism evidence="5 6">
    <name type="scientific">Vibrio ishigakensis</name>
    <dbReference type="NCBI Taxonomy" id="1481914"/>
    <lineage>
        <taxon>Bacteria</taxon>
        <taxon>Pseudomonadati</taxon>
        <taxon>Pseudomonadota</taxon>
        <taxon>Gammaproteobacteria</taxon>
        <taxon>Vibrionales</taxon>
        <taxon>Vibrionaceae</taxon>
        <taxon>Vibrio</taxon>
    </lineage>
</organism>
<accession>A0A0B8NQK6</accession>
<dbReference type="GO" id="GO:0003677">
    <property type="term" value="F:DNA binding"/>
    <property type="evidence" value="ECO:0007669"/>
    <property type="project" value="UniProtKB-KW"/>
</dbReference>
<dbReference type="Gene3D" id="1.10.10.10">
    <property type="entry name" value="Winged helix-like DNA-binding domain superfamily/Winged helix DNA-binding domain"/>
    <property type="match status" value="1"/>
</dbReference>
<dbReference type="InterPro" id="IPR041617">
    <property type="entry name" value="TPR_MalT"/>
</dbReference>
<evidence type="ECO:0000256" key="1">
    <source>
        <dbReference type="ARBA" id="ARBA00023015"/>
    </source>
</evidence>
<dbReference type="PANTHER" id="PTHR44688">
    <property type="entry name" value="DNA-BINDING TRANSCRIPTIONAL ACTIVATOR DEVR_DOSR"/>
    <property type="match status" value="1"/>
</dbReference>
<dbReference type="Gene3D" id="1.25.40.10">
    <property type="entry name" value="Tetratricopeptide repeat domain"/>
    <property type="match status" value="1"/>
</dbReference>
<reference evidence="5 6" key="1">
    <citation type="submission" date="2015-01" db="EMBL/GenBank/DDBJ databases">
        <title>Vibrio sp. C1 JCM 19231 whole genome shotgun sequence.</title>
        <authorList>
            <person name="Sawabe T."/>
            <person name="Meirelles P."/>
            <person name="Feng G."/>
            <person name="Sayaka M."/>
            <person name="Hattori M."/>
            <person name="Ohkuma M."/>
        </authorList>
    </citation>
    <scope>NUCLEOTIDE SEQUENCE [LARGE SCALE GENOMIC DNA]</scope>
    <source>
        <strain evidence="6">JCM 19231</strain>
    </source>
</reference>
<dbReference type="GO" id="GO:0006355">
    <property type="term" value="P:regulation of DNA-templated transcription"/>
    <property type="evidence" value="ECO:0007669"/>
    <property type="project" value="InterPro"/>
</dbReference>
<sequence>MLARIAIGRGEIDKAGRFVEKIESLLAESNYHLDWTANASLSQLLYWQARGDTTSIHNWLVQAEQPESASNHFTQLHLRNIARAQICTEQFDQAELTLALMRNEAEKHGLVTDKNRNLIVESVLHIKTSDEVQAGEKLKQALSMTNQTGMIGNFIIDGNTIGKLMDKLVNKGQLGDLERHRALQLLKEIGNKQRSRAVHFDEEFVNKLVNHPNIPELIRTSPLTQREWQVLNLIYSGFSNEQIAQELDVAGTTIKTHIRNLYQKLNIANRKEAIETAENLLRLMGY</sequence>
<feature type="domain" description="HTH luxR-type" evidence="4">
    <location>
        <begin position="216"/>
        <end position="281"/>
    </location>
</feature>
<dbReference type="PRINTS" id="PR00038">
    <property type="entry name" value="HTHLUXR"/>
</dbReference>
<evidence type="ECO:0000313" key="5">
    <source>
        <dbReference type="EMBL" id="GAM56251.1"/>
    </source>
</evidence>
<protein>
    <submittedName>
        <fullName evidence="5">Transcriptional activator of maltose regulon, malT</fullName>
    </submittedName>
</protein>
<dbReference type="SUPFAM" id="SSF48452">
    <property type="entry name" value="TPR-like"/>
    <property type="match status" value="1"/>
</dbReference>
<gene>
    <name evidence="5" type="ORF">JCM19231_2505</name>
</gene>
<dbReference type="Pfam" id="PF00196">
    <property type="entry name" value="GerE"/>
    <property type="match status" value="1"/>
</dbReference>
<dbReference type="InterPro" id="IPR000792">
    <property type="entry name" value="Tscrpt_reg_LuxR_C"/>
</dbReference>
<dbReference type="PROSITE" id="PS00622">
    <property type="entry name" value="HTH_LUXR_1"/>
    <property type="match status" value="1"/>
</dbReference>
<dbReference type="AlphaFoldDB" id="A0A0B8NQK6"/>
<proteinExistence type="predicted"/>
<dbReference type="PROSITE" id="PS50043">
    <property type="entry name" value="HTH_LUXR_2"/>
    <property type="match status" value="1"/>
</dbReference>
<name>A0A0B8NQK6_9VIBR</name>
<dbReference type="Pfam" id="PF17874">
    <property type="entry name" value="TPR_MalT"/>
    <property type="match status" value="1"/>
</dbReference>
<dbReference type="EMBL" id="BBRZ01000026">
    <property type="protein sequence ID" value="GAM56251.1"/>
    <property type="molecule type" value="Genomic_DNA"/>
</dbReference>
<comment type="caution">
    <text evidence="5">The sequence shown here is derived from an EMBL/GenBank/DDBJ whole genome shotgun (WGS) entry which is preliminary data.</text>
</comment>
<evidence type="ECO:0000256" key="3">
    <source>
        <dbReference type="ARBA" id="ARBA00023163"/>
    </source>
</evidence>
<dbReference type="SUPFAM" id="SSF46894">
    <property type="entry name" value="C-terminal effector domain of the bipartite response regulators"/>
    <property type="match status" value="1"/>
</dbReference>
<dbReference type="Proteomes" id="UP000031671">
    <property type="component" value="Unassembled WGS sequence"/>
</dbReference>
<keyword evidence="1" id="KW-0805">Transcription regulation</keyword>
<dbReference type="SMART" id="SM00421">
    <property type="entry name" value="HTH_LUXR"/>
    <property type="match status" value="1"/>
</dbReference>
<evidence type="ECO:0000259" key="4">
    <source>
        <dbReference type="PROSITE" id="PS50043"/>
    </source>
</evidence>
<dbReference type="PANTHER" id="PTHR44688:SF16">
    <property type="entry name" value="DNA-BINDING TRANSCRIPTIONAL ACTIVATOR DEVR_DOSR"/>
    <property type="match status" value="1"/>
</dbReference>
<evidence type="ECO:0000313" key="6">
    <source>
        <dbReference type="Proteomes" id="UP000031671"/>
    </source>
</evidence>
<dbReference type="InterPro" id="IPR011990">
    <property type="entry name" value="TPR-like_helical_dom_sf"/>
</dbReference>
<keyword evidence="2" id="KW-0238">DNA-binding</keyword>